<dbReference type="RefSeq" id="WP_271192037.1">
    <property type="nucleotide sequence ID" value="NZ_CP115667.1"/>
</dbReference>
<reference evidence="1 2" key="1">
    <citation type="submission" date="2023-01" db="EMBL/GenBank/DDBJ databases">
        <authorList>
            <person name="Lee S.H."/>
            <person name="Jung H.S."/>
            <person name="Yun J.U."/>
        </authorList>
    </citation>
    <scope>NUCLEOTIDE SEQUENCE [LARGE SCALE GENOMIC DNA]</scope>
    <source>
        <strain evidence="1 2">CBA3646</strain>
    </source>
</reference>
<dbReference type="InterPro" id="IPR011044">
    <property type="entry name" value="Quino_amine_DH_bsu"/>
</dbReference>
<keyword evidence="2" id="KW-1185">Reference proteome</keyword>
<sequence>MKSGKLLAGAVLAAILLIFLYYRTTGERTVAYVTDLTVTDSAESFHLSSGGSMVFDGALYILNRDGELIKTVSDEKVDYRAFFANNFAFLYDPKTGRVSQYKDTGEFIRTVTLNDTLFDVTYRDGTLLLHTVHDGGERLLSLGVQGGPEVLYETANAIVAFDLKDLKNFTVCELKVETNGYRTVVRHIQNGKSNNQEMTSEVALKCNYVGDELIVLTNKHIYHLGAQTTSVDIPNPSDMLVMDRNIYLLHSGILTKYNMNLKELQKNIVAANITHLQNISGSVYGYSKTDIAGNLMKADTFYFRLPKEMEAIEFQGLRIGTLEDGVVSIYEITDEEATRE</sequence>
<proteinExistence type="predicted"/>
<protein>
    <recommendedName>
        <fullName evidence="3">DUF5050 domain-containing protein</fullName>
    </recommendedName>
</protein>
<dbReference type="Proteomes" id="UP001210339">
    <property type="component" value="Chromosome"/>
</dbReference>
<dbReference type="SUPFAM" id="SSF50969">
    <property type="entry name" value="YVTN repeat-like/Quinoprotein amine dehydrogenase"/>
    <property type="match status" value="1"/>
</dbReference>
<evidence type="ECO:0000313" key="1">
    <source>
        <dbReference type="EMBL" id="WBW50505.1"/>
    </source>
</evidence>
<organism evidence="1 2">
    <name type="scientific">Peptoniphilus equinus</name>
    <dbReference type="NCBI Taxonomy" id="3016343"/>
    <lineage>
        <taxon>Bacteria</taxon>
        <taxon>Bacillati</taxon>
        <taxon>Bacillota</taxon>
        <taxon>Tissierellia</taxon>
        <taxon>Tissierellales</taxon>
        <taxon>Peptoniphilaceae</taxon>
        <taxon>Peptoniphilus</taxon>
    </lineage>
</organism>
<accession>A0ABY7QW61</accession>
<gene>
    <name evidence="1" type="ORF">O6R05_02880</name>
</gene>
<evidence type="ECO:0008006" key="3">
    <source>
        <dbReference type="Google" id="ProtNLM"/>
    </source>
</evidence>
<name>A0ABY7QW61_9FIRM</name>
<dbReference type="EMBL" id="CP115667">
    <property type="protein sequence ID" value="WBW50505.1"/>
    <property type="molecule type" value="Genomic_DNA"/>
</dbReference>
<evidence type="ECO:0000313" key="2">
    <source>
        <dbReference type="Proteomes" id="UP001210339"/>
    </source>
</evidence>